<feature type="region of interest" description="Disordered" evidence="10">
    <location>
        <begin position="724"/>
        <end position="758"/>
    </location>
</feature>
<dbReference type="PANTHER" id="PTHR32078">
    <property type="entry name" value="NUCLEAR PROTEIN MDM1"/>
    <property type="match status" value="1"/>
</dbReference>
<feature type="compositionally biased region" description="Low complexity" evidence="10">
    <location>
        <begin position="729"/>
        <end position="740"/>
    </location>
</feature>
<feature type="compositionally biased region" description="Basic and acidic residues" evidence="10">
    <location>
        <begin position="638"/>
        <end position="653"/>
    </location>
</feature>
<evidence type="ECO:0000256" key="8">
    <source>
        <dbReference type="ARBA" id="ARBA00023242"/>
    </source>
</evidence>
<dbReference type="STRING" id="225164.V4ASR9"/>
<feature type="region of interest" description="Disordered" evidence="10">
    <location>
        <begin position="574"/>
        <end position="658"/>
    </location>
</feature>
<name>V4ASR9_LOTGI</name>
<dbReference type="GO" id="GO:0005634">
    <property type="term" value="C:nucleus"/>
    <property type="evidence" value="ECO:0007669"/>
    <property type="project" value="UniProtKB-SubCell"/>
</dbReference>
<dbReference type="OrthoDB" id="9999940at2759"/>
<comment type="subcellular location">
    <subcellularLocation>
        <location evidence="1">Cytoplasm</location>
        <location evidence="1">Cytoskeleton</location>
        <location evidence="1">Microtubule organizing center</location>
        <location evidence="1">Centrosome</location>
        <location evidence="1">Centriole</location>
    </subcellularLocation>
    <subcellularLocation>
        <location evidence="2">Nucleus</location>
    </subcellularLocation>
</comment>
<evidence type="ECO:0000256" key="5">
    <source>
        <dbReference type="ARBA" id="ARBA00022490"/>
    </source>
</evidence>
<dbReference type="Proteomes" id="UP000030746">
    <property type="component" value="Unassembled WGS sequence"/>
</dbReference>
<evidence type="ECO:0000313" key="11">
    <source>
        <dbReference type="EMBL" id="ESP00323.1"/>
    </source>
</evidence>
<feature type="region of interest" description="Disordered" evidence="10">
    <location>
        <begin position="679"/>
        <end position="711"/>
    </location>
</feature>
<gene>
    <name evidence="11" type="ORF">LOTGIDRAFT_238605</name>
</gene>
<keyword evidence="8" id="KW-0539">Nucleus</keyword>
<evidence type="ECO:0000256" key="7">
    <source>
        <dbReference type="ARBA" id="ARBA00023212"/>
    </source>
</evidence>
<dbReference type="GO" id="GO:0005874">
    <property type="term" value="C:microtubule"/>
    <property type="evidence" value="ECO:0007669"/>
    <property type="project" value="UniProtKB-KW"/>
</dbReference>
<reference evidence="11 12" key="1">
    <citation type="journal article" date="2013" name="Nature">
        <title>Insights into bilaterian evolution from three spiralian genomes.</title>
        <authorList>
            <person name="Simakov O."/>
            <person name="Marletaz F."/>
            <person name="Cho S.J."/>
            <person name="Edsinger-Gonzales E."/>
            <person name="Havlak P."/>
            <person name="Hellsten U."/>
            <person name="Kuo D.H."/>
            <person name="Larsson T."/>
            <person name="Lv J."/>
            <person name="Arendt D."/>
            <person name="Savage R."/>
            <person name="Osoegawa K."/>
            <person name="de Jong P."/>
            <person name="Grimwood J."/>
            <person name="Chapman J.A."/>
            <person name="Shapiro H."/>
            <person name="Aerts A."/>
            <person name="Otillar R.P."/>
            <person name="Terry A.Y."/>
            <person name="Boore J.L."/>
            <person name="Grigoriev I.V."/>
            <person name="Lindberg D.R."/>
            <person name="Seaver E.C."/>
            <person name="Weisblat D.A."/>
            <person name="Putnam N.H."/>
            <person name="Rokhsar D.S."/>
        </authorList>
    </citation>
    <scope>NUCLEOTIDE SEQUENCE [LARGE SCALE GENOMIC DNA]</scope>
</reference>
<evidence type="ECO:0000256" key="3">
    <source>
        <dbReference type="ARBA" id="ARBA00010494"/>
    </source>
</evidence>
<feature type="compositionally biased region" description="Basic and acidic residues" evidence="10">
    <location>
        <begin position="593"/>
        <end position="621"/>
    </location>
</feature>
<evidence type="ECO:0000256" key="9">
    <source>
        <dbReference type="ARBA" id="ARBA00045771"/>
    </source>
</evidence>
<evidence type="ECO:0000256" key="10">
    <source>
        <dbReference type="SAM" id="MobiDB-lite"/>
    </source>
</evidence>
<dbReference type="AlphaFoldDB" id="V4ASR9"/>
<evidence type="ECO:0000256" key="2">
    <source>
        <dbReference type="ARBA" id="ARBA00004123"/>
    </source>
</evidence>
<proteinExistence type="inferred from homology"/>
<dbReference type="GO" id="GO:0046600">
    <property type="term" value="P:negative regulation of centriole replication"/>
    <property type="evidence" value="ECO:0007669"/>
    <property type="project" value="InterPro"/>
</dbReference>
<dbReference type="OMA" id="YQRQFAW"/>
<evidence type="ECO:0000256" key="6">
    <source>
        <dbReference type="ARBA" id="ARBA00022701"/>
    </source>
</evidence>
<feature type="compositionally biased region" description="Polar residues" evidence="10">
    <location>
        <begin position="200"/>
        <end position="213"/>
    </location>
</feature>
<feature type="compositionally biased region" description="Acidic residues" evidence="10">
    <location>
        <begin position="679"/>
        <end position="690"/>
    </location>
</feature>
<dbReference type="EMBL" id="KB200766">
    <property type="protein sequence ID" value="ESP00323.1"/>
    <property type="molecule type" value="Genomic_DNA"/>
</dbReference>
<dbReference type="KEGG" id="lgi:LOTGIDRAFT_238605"/>
<accession>V4ASR9</accession>
<dbReference type="GO" id="GO:0005814">
    <property type="term" value="C:centriole"/>
    <property type="evidence" value="ECO:0007669"/>
    <property type="project" value="UniProtKB-SubCell"/>
</dbReference>
<dbReference type="InterPro" id="IPR029136">
    <property type="entry name" value="MDM1"/>
</dbReference>
<dbReference type="CTD" id="20250802"/>
<dbReference type="GeneID" id="20250802"/>
<keyword evidence="5" id="KW-0963">Cytoplasm</keyword>
<protein>
    <recommendedName>
        <fullName evidence="4">Nuclear protein MDM1</fullName>
    </recommendedName>
</protein>
<feature type="region of interest" description="Disordered" evidence="10">
    <location>
        <begin position="166"/>
        <end position="260"/>
    </location>
</feature>
<dbReference type="Pfam" id="PF15501">
    <property type="entry name" value="MDM1"/>
    <property type="match status" value="1"/>
</dbReference>
<evidence type="ECO:0000313" key="12">
    <source>
        <dbReference type="Proteomes" id="UP000030746"/>
    </source>
</evidence>
<keyword evidence="12" id="KW-1185">Reference proteome</keyword>
<feature type="compositionally biased region" description="Polar residues" evidence="10">
    <location>
        <begin position="239"/>
        <end position="248"/>
    </location>
</feature>
<evidence type="ECO:0000256" key="1">
    <source>
        <dbReference type="ARBA" id="ARBA00004114"/>
    </source>
</evidence>
<keyword evidence="6" id="KW-0493">Microtubule</keyword>
<sequence length="929" mass="106676">MMPVRFKGKSEYDTHYKWVESYRGKNFKPSLEQAAPQAGGTSEYKEQYKPFDNMLVEMNGKTHNTALDIPQQKGMEPSIQQKKRVEGPTTSMSCDFFQRPPPEEYIVLGGQDKFSTNNVKYVPKKRLVMDNVNRSEANSHFIQPQPDEPIRSMDFHLKKDKEIQVETLKPAKSPPKVNTRQFTDPLTPLAPREPKYPTETHATQTLNQEPQLQHKQKSHLNKNGLEKSSSHHDTHHAHQQNQERQNIPKTHKTKMAARKNPEEIRYKAGLKDKNIQDVLENKKFPNKMNEFTQANIKKGILDSAPEATADYSLQYKAGVAPLRKGRKWSEYQKEFDWKNRVESSPLIAADQVVHKSNTVLVAPKQIPKPRASEYKSQFKAWKVKPVPVGRKDVNEEPEIKKAKIKRNKSMGAIDRKVQVDKENIEAGEVIKSTHGKLRKRESEYDANFKAPQEFQYMNGAWHGANPPQLYTSIKPVRQVCCSVKLWSKFAVRPKPVKKSKEKKALVEAEDIQPEQTNWYTEVLELRQKADEYRKRGQGSHFSRAHLAQLLARQTELWDCETCSTTEASTISALSLETGSSPAGLAERPPQRPPRLELNEKNLERKSRIQDRKLKKFSDLDSTKATIAETPAPSVNGGNERRTYKPRYTQDSRGRTRQVKTAWQYDEPEEIYNGDSAEVDEEVETPVDEDYSNNNYRRGGRLPTPHLQKQDRPVSRHHFDLTTPSVGGALLSSPPSVRSLPAKTRLSRTQPIPPYDQDLNEDDEEEARMIGKTYNLIKNTPKPTYGLPSRDTHYLLDEEASTDRPMRTQFLQTEVFDDGDTESTVTEGEIQTTQPKIVDEPRYKRQSPSAPAMDPIYENFGQTYNKAYVPPIYSYNDVENYYRDDDDNESVLSLSVRSIASSCSYASEILERSKDRRDNFWNNNTRVPTK</sequence>
<comment type="function">
    <text evidence="9">Microtubule-binding protein that negatively regulates centriole duplication. Binds to and stabilizes microtubules.</text>
</comment>
<comment type="similarity">
    <text evidence="3">Belongs to the MDM1 family.</text>
</comment>
<organism evidence="11 12">
    <name type="scientific">Lottia gigantea</name>
    <name type="common">Giant owl limpet</name>
    <dbReference type="NCBI Taxonomy" id="225164"/>
    <lineage>
        <taxon>Eukaryota</taxon>
        <taxon>Metazoa</taxon>
        <taxon>Spiralia</taxon>
        <taxon>Lophotrochozoa</taxon>
        <taxon>Mollusca</taxon>
        <taxon>Gastropoda</taxon>
        <taxon>Patellogastropoda</taxon>
        <taxon>Lottioidea</taxon>
        <taxon>Lottiidae</taxon>
        <taxon>Lottia</taxon>
    </lineage>
</organism>
<dbReference type="GO" id="GO:0008017">
    <property type="term" value="F:microtubule binding"/>
    <property type="evidence" value="ECO:0007669"/>
    <property type="project" value="InterPro"/>
</dbReference>
<dbReference type="HOGENOM" id="CLU_312906_0_0_1"/>
<dbReference type="PANTHER" id="PTHR32078:SF1">
    <property type="entry name" value="NUCLEAR PROTEIN MDM1"/>
    <property type="match status" value="1"/>
</dbReference>
<evidence type="ECO:0000256" key="4">
    <source>
        <dbReference type="ARBA" id="ARBA00013508"/>
    </source>
</evidence>
<dbReference type="RefSeq" id="XP_009049003.1">
    <property type="nucleotide sequence ID" value="XM_009050755.1"/>
</dbReference>
<keyword evidence="7" id="KW-0206">Cytoskeleton</keyword>